<sequence length="415" mass="46377">MVHTTPSGRLIWDEEAHVQLLTAIFKHAPPSDVEWEAIRQDLATKDFHCTVVALKQHLIKLRKRDGNLYAPAASASSAGSTPVRAPRGGAARRGRGSSGRASGGGRGSRGKRSAAAAFAGTRYNQDYDPEEEIDDYGPGPDVDGDIETPSKRIKRSQTMFEADADVGVGFQTPKPRAKRSETMAEYDVAGLTREWEAKYADELKKGYRPTTNDRTLTARLSKVEGINPYIASGLLDVPLKPGEVLWDRVPLEAQNPDDFEVLGHNPTKEERVGHFYDGLLALLPDYKPPQGHAAYKKGVQQNSVQNQHAPQQKKIKKEPLEQDADEQQVEIDDWDRLDNEENTKDDWPFPNMTPSEWIALTTQGPAYHPGGFNQANDNKNVGDATEDSKDFYTFTRRRNPFEDENHEDDKNYGFF</sequence>
<evidence type="ECO:0000313" key="2">
    <source>
        <dbReference type="EMBL" id="KAI1878983.1"/>
    </source>
</evidence>
<feature type="compositionally biased region" description="Acidic residues" evidence="1">
    <location>
        <begin position="321"/>
        <end position="333"/>
    </location>
</feature>
<proteinExistence type="predicted"/>
<dbReference type="AlphaFoldDB" id="A0A9Q0ASK9"/>
<feature type="compositionally biased region" description="Polar residues" evidence="1">
    <location>
        <begin position="299"/>
        <end position="310"/>
    </location>
</feature>
<evidence type="ECO:0000313" key="3">
    <source>
        <dbReference type="Proteomes" id="UP000829685"/>
    </source>
</evidence>
<name>A0A9Q0ASK9_9PEZI</name>
<keyword evidence="3" id="KW-1185">Reference proteome</keyword>
<feature type="region of interest" description="Disordered" evidence="1">
    <location>
        <begin position="298"/>
        <end position="386"/>
    </location>
</feature>
<protein>
    <submittedName>
        <fullName evidence="2">Uncharacterized protein</fullName>
    </submittedName>
</protein>
<feature type="compositionally biased region" description="Basic and acidic residues" evidence="1">
    <location>
        <begin position="334"/>
        <end position="347"/>
    </location>
</feature>
<feature type="compositionally biased region" description="Low complexity" evidence="1">
    <location>
        <begin position="70"/>
        <end position="89"/>
    </location>
</feature>
<reference evidence="2" key="1">
    <citation type="submission" date="2021-03" db="EMBL/GenBank/DDBJ databases">
        <title>Revisited historic fungal species revealed as producer of novel bioactive compounds through whole genome sequencing and comparative genomics.</title>
        <authorList>
            <person name="Vignolle G.A."/>
            <person name="Hochenegger N."/>
            <person name="Mach R.L."/>
            <person name="Mach-Aigner A.R."/>
            <person name="Javad Rahimi M."/>
            <person name="Salim K.A."/>
            <person name="Chan C.M."/>
            <person name="Lim L.B.L."/>
            <person name="Cai F."/>
            <person name="Druzhinina I.S."/>
            <person name="U'Ren J.M."/>
            <person name="Derntl C."/>
        </authorList>
    </citation>
    <scope>NUCLEOTIDE SEQUENCE</scope>
    <source>
        <strain evidence="2">TUCIM 5799</strain>
    </source>
</reference>
<dbReference type="EMBL" id="JAFIMR010000005">
    <property type="protein sequence ID" value="KAI1878983.1"/>
    <property type="molecule type" value="Genomic_DNA"/>
</dbReference>
<dbReference type="Proteomes" id="UP000829685">
    <property type="component" value="Unassembled WGS sequence"/>
</dbReference>
<organism evidence="2 3">
    <name type="scientific">Neoarthrinium moseri</name>
    <dbReference type="NCBI Taxonomy" id="1658444"/>
    <lineage>
        <taxon>Eukaryota</taxon>
        <taxon>Fungi</taxon>
        <taxon>Dikarya</taxon>
        <taxon>Ascomycota</taxon>
        <taxon>Pezizomycotina</taxon>
        <taxon>Sordariomycetes</taxon>
        <taxon>Xylariomycetidae</taxon>
        <taxon>Amphisphaeriales</taxon>
        <taxon>Apiosporaceae</taxon>
        <taxon>Neoarthrinium</taxon>
    </lineage>
</organism>
<evidence type="ECO:0000256" key="1">
    <source>
        <dbReference type="SAM" id="MobiDB-lite"/>
    </source>
</evidence>
<feature type="region of interest" description="Disordered" evidence="1">
    <location>
        <begin position="126"/>
        <end position="147"/>
    </location>
</feature>
<feature type="region of interest" description="Disordered" evidence="1">
    <location>
        <begin position="70"/>
        <end position="114"/>
    </location>
</feature>
<comment type="caution">
    <text evidence="2">The sequence shown here is derived from an EMBL/GenBank/DDBJ whole genome shotgun (WGS) entry which is preliminary data.</text>
</comment>
<accession>A0A9Q0ASK9</accession>
<gene>
    <name evidence="2" type="ORF">JX265_003160</name>
</gene>